<reference evidence="2" key="1">
    <citation type="journal article" date="2024" name="IScience">
        <title>Strigolactones Initiate the Formation of Haustorium-like Structures in Castilleja.</title>
        <authorList>
            <person name="Buerger M."/>
            <person name="Peterson D."/>
            <person name="Chory J."/>
        </authorList>
    </citation>
    <scope>NUCLEOTIDE SEQUENCE [LARGE SCALE GENOMIC DNA]</scope>
</reference>
<name>A0ABD3C9M6_9LAMI</name>
<keyword evidence="2" id="KW-1185">Reference proteome</keyword>
<sequence>MEGGGTAAARKVMVVADPTRESAGALQYALSHAVVESDSLILFHVENPNAWRNPFGAFFRRPNGGGGGGGAAATGSSASGVFVESCVGGEVDFLDAMKQACMTTQPNVKVAVVKAEMAEGKDKTAVILGYCEAHKVDLLIVGHRWSLSNAILGSRRGGTRGIDTADNLILNSKCTCVAVQKKAQKAGYLLTSKTYKNFWLLA</sequence>
<evidence type="ECO:0000313" key="2">
    <source>
        <dbReference type="Proteomes" id="UP001632038"/>
    </source>
</evidence>
<gene>
    <name evidence="1" type="ORF">CASFOL_030047</name>
</gene>
<dbReference type="Proteomes" id="UP001632038">
    <property type="component" value="Unassembled WGS sequence"/>
</dbReference>
<accession>A0ABD3C9M6</accession>
<comment type="caution">
    <text evidence="1">The sequence shown here is derived from an EMBL/GenBank/DDBJ whole genome shotgun (WGS) entry which is preliminary data.</text>
</comment>
<dbReference type="SUPFAM" id="SSF52402">
    <property type="entry name" value="Adenine nucleotide alpha hydrolases-like"/>
    <property type="match status" value="1"/>
</dbReference>
<dbReference type="InterPro" id="IPR014729">
    <property type="entry name" value="Rossmann-like_a/b/a_fold"/>
</dbReference>
<evidence type="ECO:0000313" key="1">
    <source>
        <dbReference type="EMBL" id="KAL3626498.1"/>
    </source>
</evidence>
<proteinExistence type="predicted"/>
<dbReference type="PANTHER" id="PTHR47867">
    <property type="entry name" value="ADENINE NUCLEOTIDE ALPHA HYDROLASES-LIKE SUPERFAMILY PROTEIN"/>
    <property type="match status" value="1"/>
</dbReference>
<dbReference type="PANTHER" id="PTHR47867:SF1">
    <property type="entry name" value="ADENINE NUCLEOTIDE ALPHA HYDROLASES-LIKE SUPERFAMILY PROTEIN"/>
    <property type="match status" value="1"/>
</dbReference>
<evidence type="ECO:0008006" key="3">
    <source>
        <dbReference type="Google" id="ProtNLM"/>
    </source>
</evidence>
<organism evidence="1 2">
    <name type="scientific">Castilleja foliolosa</name>
    <dbReference type="NCBI Taxonomy" id="1961234"/>
    <lineage>
        <taxon>Eukaryota</taxon>
        <taxon>Viridiplantae</taxon>
        <taxon>Streptophyta</taxon>
        <taxon>Embryophyta</taxon>
        <taxon>Tracheophyta</taxon>
        <taxon>Spermatophyta</taxon>
        <taxon>Magnoliopsida</taxon>
        <taxon>eudicotyledons</taxon>
        <taxon>Gunneridae</taxon>
        <taxon>Pentapetalae</taxon>
        <taxon>asterids</taxon>
        <taxon>lamiids</taxon>
        <taxon>Lamiales</taxon>
        <taxon>Orobanchaceae</taxon>
        <taxon>Pedicularideae</taxon>
        <taxon>Castillejinae</taxon>
        <taxon>Castilleja</taxon>
    </lineage>
</organism>
<dbReference type="EMBL" id="JAVIJP010000047">
    <property type="protein sequence ID" value="KAL3626498.1"/>
    <property type="molecule type" value="Genomic_DNA"/>
</dbReference>
<dbReference type="AlphaFoldDB" id="A0ABD3C9M6"/>
<protein>
    <recommendedName>
        <fullName evidence="3">UspA domain-containing protein</fullName>
    </recommendedName>
</protein>
<dbReference type="Gene3D" id="3.40.50.620">
    <property type="entry name" value="HUPs"/>
    <property type="match status" value="1"/>
</dbReference>